<dbReference type="PANTHER" id="PTHR12413:SF1">
    <property type="entry name" value="DOLICHYL PYROPHOSPHATE MAN9GLCNAC2 ALPHA-1,3-GLUCOSYLTRANSFERASE"/>
    <property type="match status" value="1"/>
</dbReference>
<evidence type="ECO:0000256" key="11">
    <source>
        <dbReference type="SAM" id="MobiDB-lite"/>
    </source>
</evidence>
<evidence type="ECO:0000256" key="4">
    <source>
        <dbReference type="ARBA" id="ARBA00022676"/>
    </source>
</evidence>
<evidence type="ECO:0000256" key="7">
    <source>
        <dbReference type="ARBA" id="ARBA00022824"/>
    </source>
</evidence>
<feature type="transmembrane region" description="Helical" evidence="10">
    <location>
        <begin position="474"/>
        <end position="495"/>
    </location>
</feature>
<dbReference type="AlphaFoldDB" id="A0A167WJH4"/>
<comment type="pathway">
    <text evidence="2 10">Protein modification; protein glycosylation.</text>
</comment>
<dbReference type="VEuPathDB" id="FungiDB:AAP_04721"/>
<name>A0A167WJH4_9EURO</name>
<keyword evidence="13" id="KW-1185">Reference proteome</keyword>
<evidence type="ECO:0000256" key="9">
    <source>
        <dbReference type="ARBA" id="ARBA00023136"/>
    </source>
</evidence>
<dbReference type="GO" id="GO:0042281">
    <property type="term" value="F:dolichyl pyrophosphate Man9GlcNAc2 alpha-1,3-glucosyltransferase activity"/>
    <property type="evidence" value="ECO:0007669"/>
    <property type="project" value="TreeGrafter"/>
</dbReference>
<evidence type="ECO:0000313" key="12">
    <source>
        <dbReference type="EMBL" id="KZZ88929.1"/>
    </source>
</evidence>
<evidence type="ECO:0000313" key="13">
    <source>
        <dbReference type="Proteomes" id="UP000242877"/>
    </source>
</evidence>
<feature type="compositionally biased region" description="Basic residues" evidence="11">
    <location>
        <begin position="1"/>
        <end position="13"/>
    </location>
</feature>
<comment type="caution">
    <text evidence="12">The sequence shown here is derived from an EMBL/GenBank/DDBJ whole genome shotgun (WGS) entry which is preliminary data.</text>
</comment>
<comment type="subcellular location">
    <subcellularLocation>
        <location evidence="1 10">Endoplasmic reticulum membrane</location>
        <topology evidence="1 10">Multi-pass membrane protein</topology>
    </subcellularLocation>
</comment>
<comment type="similarity">
    <text evidence="3 10">Belongs to the ALG6/ALG8 glucosyltransferase family.</text>
</comment>
<dbReference type="EMBL" id="AZGZ01000023">
    <property type="protein sequence ID" value="KZZ88929.1"/>
    <property type="molecule type" value="Genomic_DNA"/>
</dbReference>
<evidence type="ECO:0000256" key="3">
    <source>
        <dbReference type="ARBA" id="ARBA00008715"/>
    </source>
</evidence>
<feature type="transmembrane region" description="Helical" evidence="10">
    <location>
        <begin position="404"/>
        <end position="422"/>
    </location>
</feature>
<dbReference type="UniPathway" id="UPA00378"/>
<evidence type="ECO:0000256" key="10">
    <source>
        <dbReference type="RuleBase" id="RU363110"/>
    </source>
</evidence>
<dbReference type="EC" id="2.4.1.-" evidence="10"/>
<proteinExistence type="inferred from homology"/>
<organism evidence="12 13">
    <name type="scientific">Ascosphaera apis ARSEF 7405</name>
    <dbReference type="NCBI Taxonomy" id="392613"/>
    <lineage>
        <taxon>Eukaryota</taxon>
        <taxon>Fungi</taxon>
        <taxon>Dikarya</taxon>
        <taxon>Ascomycota</taxon>
        <taxon>Pezizomycotina</taxon>
        <taxon>Eurotiomycetes</taxon>
        <taxon>Eurotiomycetidae</taxon>
        <taxon>Onygenales</taxon>
        <taxon>Ascosphaeraceae</taxon>
        <taxon>Ascosphaera</taxon>
    </lineage>
</organism>
<feature type="transmembrane region" description="Helical" evidence="10">
    <location>
        <begin position="159"/>
        <end position="181"/>
    </location>
</feature>
<keyword evidence="6 10" id="KW-0812">Transmembrane</keyword>
<keyword evidence="5 10" id="KW-0808">Transferase</keyword>
<sequence>MSSSYKPRKHKGRSNNPSTAHISHSNADLFITRDGNLAPAFPLVAFLWPARSGVSQWLVIPAILMAAALFRWAVSLWGYSGLGVPPMFGDFEAQRHWMEITTHLPLSQWYFYDLQYWGLDYPPLTAFHSWVLGKIGSLINPSWFALDSSRGCEDPSLKLFMRASVIISEYSVYVPAVAILLRRYVRRHSIPTWFSYVAIPAILLQPASILVDHGHFQYNTVMLGFVVATVESIEAERLLWACVFFVFALAFKQMALYYAPVIFTYLLGTCLTPRLRLGRLLCIALVTVASFVILVAPFALFSGPNAAAGQLPTPPLLENLPFSIDRDSAIYPSILQLAQIVHRIFPFSRGLFEDKVANFWCAAHTFYKLHVFPATQLQRLSLAATVTAALPSCITILFHPRRGLLPYALASCAWAFFLFSFQVHEKSVLLPLLPMTLLLGTGGGLSRPVRAWVGWANMLGAVTMYPLLKRDGLAIPYAIMTLLWAYLLGLPPTSLRLYTDRQPRLGDDGVTKYNDSVSLFTCLIHLASYLGMIVWHMGEATVVPPKGKPDLWVVLNALMGAAGFGIVYLWCTWRLVQLAFGGPVSATSLKARAERSKR</sequence>
<evidence type="ECO:0000256" key="6">
    <source>
        <dbReference type="ARBA" id="ARBA00022692"/>
    </source>
</evidence>
<keyword evidence="4 10" id="KW-0328">Glycosyltransferase</keyword>
<feature type="transmembrane region" description="Helical" evidence="10">
    <location>
        <begin position="280"/>
        <end position="301"/>
    </location>
</feature>
<feature type="transmembrane region" description="Helical" evidence="10">
    <location>
        <begin position="516"/>
        <end position="536"/>
    </location>
</feature>
<dbReference type="InterPro" id="IPR004856">
    <property type="entry name" value="Glyco_trans_ALG6/ALG8"/>
</dbReference>
<dbReference type="OrthoDB" id="5589195at2759"/>
<dbReference type="Proteomes" id="UP000242877">
    <property type="component" value="Unassembled WGS sequence"/>
</dbReference>
<evidence type="ECO:0000256" key="1">
    <source>
        <dbReference type="ARBA" id="ARBA00004477"/>
    </source>
</evidence>
<feature type="transmembrane region" description="Helical" evidence="10">
    <location>
        <begin position="238"/>
        <end position="268"/>
    </location>
</feature>
<feature type="transmembrane region" description="Helical" evidence="10">
    <location>
        <begin position="193"/>
        <end position="211"/>
    </location>
</feature>
<reference evidence="12 13" key="1">
    <citation type="journal article" date="2016" name="Genome Biol. Evol.">
        <title>Divergent and convergent evolution of fungal pathogenicity.</title>
        <authorList>
            <person name="Shang Y."/>
            <person name="Xiao G."/>
            <person name="Zheng P."/>
            <person name="Cen K."/>
            <person name="Zhan S."/>
            <person name="Wang C."/>
        </authorList>
    </citation>
    <scope>NUCLEOTIDE SEQUENCE [LARGE SCALE GENOMIC DNA]</scope>
    <source>
        <strain evidence="12 13">ARSEF 7405</strain>
    </source>
</reference>
<keyword evidence="9 10" id="KW-0472">Membrane</keyword>
<feature type="transmembrane region" description="Helical" evidence="10">
    <location>
        <begin position="551"/>
        <end position="571"/>
    </location>
</feature>
<keyword evidence="7 10" id="KW-0256">Endoplasmic reticulum</keyword>
<evidence type="ECO:0000256" key="8">
    <source>
        <dbReference type="ARBA" id="ARBA00022989"/>
    </source>
</evidence>
<feature type="region of interest" description="Disordered" evidence="11">
    <location>
        <begin position="1"/>
        <end position="21"/>
    </location>
</feature>
<feature type="transmembrane region" description="Helical" evidence="10">
    <location>
        <begin position="57"/>
        <end position="79"/>
    </location>
</feature>
<gene>
    <name evidence="12" type="ORF">AAP_04721</name>
</gene>
<dbReference type="PANTHER" id="PTHR12413">
    <property type="entry name" value="DOLICHYL GLYCOSYLTRANSFERASE"/>
    <property type="match status" value="1"/>
</dbReference>
<accession>A0A167WJH4</accession>
<evidence type="ECO:0000256" key="2">
    <source>
        <dbReference type="ARBA" id="ARBA00004922"/>
    </source>
</evidence>
<feature type="transmembrane region" description="Helical" evidence="10">
    <location>
        <begin position="377"/>
        <end position="397"/>
    </location>
</feature>
<protein>
    <recommendedName>
        <fullName evidence="10">Alpha-1,3-glucosyltransferase</fullName>
        <ecNumber evidence="10">2.4.1.-</ecNumber>
    </recommendedName>
</protein>
<dbReference type="GO" id="GO:0005789">
    <property type="term" value="C:endoplasmic reticulum membrane"/>
    <property type="evidence" value="ECO:0007669"/>
    <property type="project" value="UniProtKB-SubCell"/>
</dbReference>
<keyword evidence="8 10" id="KW-1133">Transmembrane helix</keyword>
<evidence type="ECO:0000256" key="5">
    <source>
        <dbReference type="ARBA" id="ARBA00022679"/>
    </source>
</evidence>
<dbReference type="Pfam" id="PF03155">
    <property type="entry name" value="Alg6_Alg8"/>
    <property type="match status" value="2"/>
</dbReference>